<evidence type="ECO:0000313" key="3">
    <source>
        <dbReference type="Proteomes" id="UP000004344"/>
    </source>
</evidence>
<gene>
    <name evidence="2" type="ORF">FJSC11DRAFT_1555</name>
</gene>
<feature type="transmembrane region" description="Helical" evidence="1">
    <location>
        <begin position="69"/>
        <end position="87"/>
    </location>
</feature>
<dbReference type="AlphaFoldDB" id="G6FRQ8"/>
<evidence type="ECO:0000256" key="1">
    <source>
        <dbReference type="SAM" id="Phobius"/>
    </source>
</evidence>
<sequence length="88" mass="9795">MIMNIYNQKSPYNNSNYLGQKTLETPLPNSQQQDPLIAKGLQKEQYIGILSLAIAVIAAVGIISRRVEYAILFAIFLSLILIAVFLVI</sequence>
<feature type="transmembrane region" description="Helical" evidence="1">
    <location>
        <begin position="46"/>
        <end position="63"/>
    </location>
</feature>
<keyword evidence="1" id="KW-0812">Transmembrane</keyword>
<comment type="caution">
    <text evidence="2">The sequence shown here is derived from an EMBL/GenBank/DDBJ whole genome shotgun (WGS) entry which is preliminary data.</text>
</comment>
<keyword evidence="3" id="KW-1185">Reference proteome</keyword>
<proteinExistence type="predicted"/>
<keyword evidence="1" id="KW-0472">Membrane</keyword>
<organism evidence="2 3">
    <name type="scientific">Fischerella thermalis JSC-11</name>
    <dbReference type="NCBI Taxonomy" id="741277"/>
    <lineage>
        <taxon>Bacteria</taxon>
        <taxon>Bacillati</taxon>
        <taxon>Cyanobacteriota</taxon>
        <taxon>Cyanophyceae</taxon>
        <taxon>Nostocales</taxon>
        <taxon>Hapalosiphonaceae</taxon>
        <taxon>Fischerella</taxon>
    </lineage>
</organism>
<keyword evidence="1" id="KW-1133">Transmembrane helix</keyword>
<reference evidence="2 3" key="1">
    <citation type="submission" date="2011-09" db="EMBL/GenBank/DDBJ databases">
        <title>The draft genome of Fischerella sp. JSC-11.</title>
        <authorList>
            <consortium name="US DOE Joint Genome Institute (JGI-PGF)"/>
            <person name="Lucas S."/>
            <person name="Han J."/>
            <person name="Lapidus A."/>
            <person name="Cheng J.-F."/>
            <person name="Goodwin L."/>
            <person name="Pitluck S."/>
            <person name="Peters L."/>
            <person name="Land M.L."/>
            <person name="Hauser L."/>
            <person name="Sarkisova S."/>
            <person name="Bryant D.A."/>
            <person name="Brown I."/>
            <person name="Woyke T.J."/>
        </authorList>
    </citation>
    <scope>NUCLEOTIDE SEQUENCE [LARGE SCALE GENOMIC DNA]</scope>
    <source>
        <strain evidence="2 3">JSC-11</strain>
    </source>
</reference>
<dbReference type="EMBL" id="AGIZ01000004">
    <property type="protein sequence ID" value="EHC16132.1"/>
    <property type="molecule type" value="Genomic_DNA"/>
</dbReference>
<dbReference type="Proteomes" id="UP000004344">
    <property type="component" value="Unassembled WGS sequence"/>
</dbReference>
<protein>
    <submittedName>
        <fullName evidence="2">Uncharacterized protein</fullName>
    </submittedName>
</protein>
<accession>G6FRQ8</accession>
<name>G6FRQ8_9CYAN</name>
<evidence type="ECO:0000313" key="2">
    <source>
        <dbReference type="EMBL" id="EHC16132.1"/>
    </source>
</evidence>